<comment type="caution">
    <text evidence="1">The sequence shown here is derived from an EMBL/GenBank/DDBJ whole genome shotgun (WGS) entry which is preliminary data.</text>
</comment>
<name>A0ABS4BQP4_9FLAO</name>
<keyword evidence="2" id="KW-1185">Reference proteome</keyword>
<gene>
    <name evidence="1" type="ORF">J8H85_01025</name>
</gene>
<dbReference type="RefSeq" id="WP_209651776.1">
    <property type="nucleotide sequence ID" value="NZ_JAGJCB010000001.1"/>
</dbReference>
<evidence type="ECO:0000313" key="2">
    <source>
        <dbReference type="Proteomes" id="UP000670776"/>
    </source>
</evidence>
<accession>A0ABS4BQP4</accession>
<evidence type="ECO:0000313" key="1">
    <source>
        <dbReference type="EMBL" id="MBP0902395.1"/>
    </source>
</evidence>
<dbReference type="Proteomes" id="UP000670776">
    <property type="component" value="Unassembled WGS sequence"/>
</dbReference>
<reference evidence="1 2" key="1">
    <citation type="submission" date="2021-04" db="EMBL/GenBank/DDBJ databases">
        <title>Mariniflexile gromovii gen. nov., sp. nov., a gliding bacterium isolated from the sea urchin Strongylocentrotus intermedius.</title>
        <authorList>
            <person name="Ko S."/>
            <person name="Le V."/>
            <person name="Ahn C.-Y."/>
            <person name="Oh H.-M."/>
        </authorList>
    </citation>
    <scope>NUCLEOTIDE SEQUENCE [LARGE SCALE GENOMIC DNA]</scope>
    <source>
        <strain evidence="1 2">KCTC 12570</strain>
    </source>
</reference>
<protein>
    <submittedName>
        <fullName evidence="1">Uncharacterized protein</fullName>
    </submittedName>
</protein>
<organism evidence="1 2">
    <name type="scientific">Mariniflexile gromovii</name>
    <dbReference type="NCBI Taxonomy" id="362523"/>
    <lineage>
        <taxon>Bacteria</taxon>
        <taxon>Pseudomonadati</taxon>
        <taxon>Bacteroidota</taxon>
        <taxon>Flavobacteriia</taxon>
        <taxon>Flavobacteriales</taxon>
        <taxon>Flavobacteriaceae</taxon>
        <taxon>Mariniflexile</taxon>
    </lineage>
</organism>
<sequence>MANYISKRVKNLPNYKSAEVKFKDLEKAKKFIGKKGTVEQVYKNGKRKLVYSLPEVTLETKKE</sequence>
<dbReference type="EMBL" id="JAGJCB010000001">
    <property type="protein sequence ID" value="MBP0902395.1"/>
    <property type="molecule type" value="Genomic_DNA"/>
</dbReference>
<proteinExistence type="predicted"/>